<dbReference type="AlphaFoldDB" id="A0A3S5ANG3"/>
<gene>
    <name evidence="2" type="ORF">PXEA_LOCUS17952</name>
</gene>
<feature type="region of interest" description="Disordered" evidence="1">
    <location>
        <begin position="1"/>
        <end position="21"/>
    </location>
</feature>
<evidence type="ECO:0000313" key="3">
    <source>
        <dbReference type="Proteomes" id="UP000784294"/>
    </source>
</evidence>
<dbReference type="PANTHER" id="PTHR21344:SF1">
    <property type="entry name" value="RAL GTPASE-ACTIVATING PROTEIN SUBUNIT BETA"/>
    <property type="match status" value="1"/>
</dbReference>
<dbReference type="InterPro" id="IPR039930">
    <property type="entry name" value="RALGAPB"/>
</dbReference>
<dbReference type="PANTHER" id="PTHR21344">
    <property type="entry name" value="RAL GTPASE-ACTIVATING PROTEIN SUBUNIT BETA"/>
    <property type="match status" value="1"/>
</dbReference>
<dbReference type="GO" id="GO:0005096">
    <property type="term" value="F:GTPase activator activity"/>
    <property type="evidence" value="ECO:0007669"/>
    <property type="project" value="InterPro"/>
</dbReference>
<organism evidence="2 3">
    <name type="scientific">Protopolystoma xenopodis</name>
    <dbReference type="NCBI Taxonomy" id="117903"/>
    <lineage>
        <taxon>Eukaryota</taxon>
        <taxon>Metazoa</taxon>
        <taxon>Spiralia</taxon>
        <taxon>Lophotrochozoa</taxon>
        <taxon>Platyhelminthes</taxon>
        <taxon>Monogenea</taxon>
        <taxon>Polyopisthocotylea</taxon>
        <taxon>Polystomatidea</taxon>
        <taxon>Polystomatidae</taxon>
        <taxon>Protopolystoma</taxon>
    </lineage>
</organism>
<keyword evidence="3" id="KW-1185">Reference proteome</keyword>
<name>A0A3S5ANG3_9PLAT</name>
<dbReference type="OrthoDB" id="10009983at2759"/>
<comment type="caution">
    <text evidence="2">The sequence shown here is derived from an EMBL/GenBank/DDBJ whole genome shotgun (WGS) entry which is preliminary data.</text>
</comment>
<feature type="compositionally biased region" description="Polar residues" evidence="1">
    <location>
        <begin position="1"/>
        <end position="16"/>
    </location>
</feature>
<evidence type="ECO:0000256" key="1">
    <source>
        <dbReference type="SAM" id="MobiDB-lite"/>
    </source>
</evidence>
<evidence type="ECO:0000313" key="2">
    <source>
        <dbReference type="EMBL" id="VEL24512.1"/>
    </source>
</evidence>
<sequence>RRFSLSNFPQAGTNSAPPQPAISVSGLLSGQTGVVLKADKPMAPASRRVREAAEALLAVLMLHAGTFPGPLGPESTCSRLHETELVSHLEAARGLVNGSVGQKSALGEEGNDVWRHLATSFRYYWIEPGLIISILELPQRLSEATVDDRYFLRGF</sequence>
<protein>
    <submittedName>
        <fullName evidence="2">Uncharacterized protein</fullName>
    </submittedName>
</protein>
<proteinExistence type="predicted"/>
<dbReference type="Proteomes" id="UP000784294">
    <property type="component" value="Unassembled WGS sequence"/>
</dbReference>
<accession>A0A3S5ANG3</accession>
<feature type="non-terminal residue" evidence="2">
    <location>
        <position position="1"/>
    </location>
</feature>
<dbReference type="EMBL" id="CAAALY010068134">
    <property type="protein sequence ID" value="VEL24512.1"/>
    <property type="molecule type" value="Genomic_DNA"/>
</dbReference>
<reference evidence="2" key="1">
    <citation type="submission" date="2018-11" db="EMBL/GenBank/DDBJ databases">
        <authorList>
            <consortium name="Pathogen Informatics"/>
        </authorList>
    </citation>
    <scope>NUCLEOTIDE SEQUENCE</scope>
</reference>